<dbReference type="Proteomes" id="UP000839052">
    <property type="component" value="Chromosome"/>
</dbReference>
<name>A0ABM8Z2W9_9PROT</name>
<proteinExistence type="predicted"/>
<protein>
    <submittedName>
        <fullName evidence="1">Uncharacterized protein</fullName>
    </submittedName>
</protein>
<gene>
    <name evidence="1" type="ORF">NTG6680_3011</name>
</gene>
<dbReference type="EMBL" id="OU912926">
    <property type="protein sequence ID" value="CAG9934260.1"/>
    <property type="molecule type" value="Genomic_DNA"/>
</dbReference>
<reference evidence="1 2" key="1">
    <citation type="submission" date="2021-10" db="EMBL/GenBank/DDBJ databases">
        <authorList>
            <person name="Koch H."/>
        </authorList>
    </citation>
    <scope>NUCLEOTIDE SEQUENCE [LARGE SCALE GENOMIC DNA]</scope>
    <source>
        <strain evidence="1">6680</strain>
    </source>
</reference>
<accession>A0ABM8Z2W9</accession>
<keyword evidence="2" id="KW-1185">Reference proteome</keyword>
<evidence type="ECO:0000313" key="2">
    <source>
        <dbReference type="Proteomes" id="UP000839052"/>
    </source>
</evidence>
<evidence type="ECO:0000313" key="1">
    <source>
        <dbReference type="EMBL" id="CAG9934260.1"/>
    </source>
</evidence>
<sequence length="63" mass="7054">MYASVLTLSNYTTKVQAARGAVTLVLIHYILQPGKLFPPVLKYALSLNHKFTNCEESKCILNQ</sequence>
<organism evidence="1 2">
    <name type="scientific">Candidatus Nitrotoga arctica</name>
    <dbReference type="NCBI Taxonomy" id="453162"/>
    <lineage>
        <taxon>Bacteria</taxon>
        <taxon>Pseudomonadati</taxon>
        <taxon>Pseudomonadota</taxon>
        <taxon>Betaproteobacteria</taxon>
        <taxon>Nitrosomonadales</taxon>
        <taxon>Gallionellaceae</taxon>
        <taxon>Candidatus Nitrotoga</taxon>
    </lineage>
</organism>